<keyword evidence="4" id="KW-0677">Repeat</keyword>
<dbReference type="FunFam" id="3.40.50.300:FF:000838">
    <property type="entry name" value="ABC multidrug transporter (Eurofung)"/>
    <property type="match status" value="1"/>
</dbReference>
<reference evidence="13" key="1">
    <citation type="journal article" date="2018" name="PLoS Negl. Trop. Dis.">
        <title>Sialome diversity of ticks revealed by RNAseq of single tick salivary glands.</title>
        <authorList>
            <person name="Perner J."/>
            <person name="Kropackova S."/>
            <person name="Kopacek P."/>
            <person name="Ribeiro J.M."/>
        </authorList>
    </citation>
    <scope>NUCLEOTIDE SEQUENCE</scope>
    <source>
        <strain evidence="13">Siblings of single egg batch collected in Ceske Budejovice</strain>
        <tissue evidence="13">Salivary glands</tissue>
    </source>
</reference>
<comment type="subcellular location">
    <subcellularLocation>
        <location evidence="1">Vacuole membrane</location>
        <topology evidence="1">Multi-pass membrane protein</topology>
    </subcellularLocation>
</comment>
<dbReference type="CDD" id="cd03250">
    <property type="entry name" value="ABCC_MRP_domain1"/>
    <property type="match status" value="1"/>
</dbReference>
<keyword evidence="3 10" id="KW-0812">Transmembrane</keyword>
<feature type="transmembrane region" description="Helical" evidence="10">
    <location>
        <begin position="648"/>
        <end position="674"/>
    </location>
</feature>
<dbReference type="GO" id="GO:0005774">
    <property type="term" value="C:vacuolar membrane"/>
    <property type="evidence" value="ECO:0007669"/>
    <property type="project" value="UniProtKB-SubCell"/>
</dbReference>
<dbReference type="SUPFAM" id="SSF90123">
    <property type="entry name" value="ABC transporter transmembrane region"/>
    <property type="match status" value="1"/>
</dbReference>
<keyword evidence="6" id="KW-0067">ATP-binding</keyword>
<dbReference type="InterPro" id="IPR011527">
    <property type="entry name" value="ABC1_TM_dom"/>
</dbReference>
<dbReference type="CDD" id="cd03244">
    <property type="entry name" value="ABCC_MRP_domain2"/>
    <property type="match status" value="1"/>
</dbReference>
<evidence type="ECO:0000256" key="10">
    <source>
        <dbReference type="SAM" id="Phobius"/>
    </source>
</evidence>
<keyword evidence="8 10" id="KW-0472">Membrane</keyword>
<evidence type="ECO:0000256" key="5">
    <source>
        <dbReference type="ARBA" id="ARBA00022741"/>
    </source>
</evidence>
<feature type="region of interest" description="Disordered" evidence="9">
    <location>
        <begin position="329"/>
        <end position="351"/>
    </location>
</feature>
<feature type="transmembrane region" description="Helical" evidence="10">
    <location>
        <begin position="612"/>
        <end position="636"/>
    </location>
</feature>
<keyword evidence="7 10" id="KW-1133">Transmembrane helix</keyword>
<accession>A0A147BTH7</accession>
<dbReference type="SUPFAM" id="SSF52540">
    <property type="entry name" value="P-loop containing nucleoside triphosphate hydrolases"/>
    <property type="match status" value="2"/>
</dbReference>
<dbReference type="InterPro" id="IPR036640">
    <property type="entry name" value="ABC1_TM_sf"/>
</dbReference>
<dbReference type="GO" id="GO:0005524">
    <property type="term" value="F:ATP binding"/>
    <property type="evidence" value="ECO:0007669"/>
    <property type="project" value="UniProtKB-KW"/>
</dbReference>
<evidence type="ECO:0000256" key="8">
    <source>
        <dbReference type="ARBA" id="ARBA00023136"/>
    </source>
</evidence>
<dbReference type="FunFam" id="3.40.50.300:FF:002576">
    <property type="entry name" value="ABC transporter, putative"/>
    <property type="match status" value="1"/>
</dbReference>
<feature type="transmembrane region" description="Helical" evidence="10">
    <location>
        <begin position="384"/>
        <end position="407"/>
    </location>
</feature>
<keyword evidence="2" id="KW-0813">Transport</keyword>
<feature type="domain" description="ABC transmembrane type-1" evidence="12">
    <location>
        <begin position="389"/>
        <end position="673"/>
    </location>
</feature>
<evidence type="ECO:0000256" key="6">
    <source>
        <dbReference type="ARBA" id="ARBA00022840"/>
    </source>
</evidence>
<dbReference type="PANTHER" id="PTHR24223">
    <property type="entry name" value="ATP-BINDING CASSETTE SUB-FAMILY C"/>
    <property type="match status" value="1"/>
</dbReference>
<evidence type="ECO:0000256" key="4">
    <source>
        <dbReference type="ARBA" id="ARBA00022737"/>
    </source>
</evidence>
<evidence type="ECO:0000256" key="7">
    <source>
        <dbReference type="ARBA" id="ARBA00022989"/>
    </source>
</evidence>
<dbReference type="InterPro" id="IPR003593">
    <property type="entry name" value="AAA+_ATPase"/>
</dbReference>
<evidence type="ECO:0000259" key="11">
    <source>
        <dbReference type="PROSITE" id="PS50893"/>
    </source>
</evidence>
<dbReference type="PROSITE" id="PS50929">
    <property type="entry name" value="ABC_TM1F"/>
    <property type="match status" value="1"/>
</dbReference>
<evidence type="ECO:0000256" key="2">
    <source>
        <dbReference type="ARBA" id="ARBA00022448"/>
    </source>
</evidence>
<dbReference type="PROSITE" id="PS50893">
    <property type="entry name" value="ABC_TRANSPORTER_2"/>
    <property type="match status" value="2"/>
</dbReference>
<organism evidence="13">
    <name type="scientific">Ixodes ricinus</name>
    <name type="common">Common tick</name>
    <name type="synonym">Acarus ricinus</name>
    <dbReference type="NCBI Taxonomy" id="34613"/>
    <lineage>
        <taxon>Eukaryota</taxon>
        <taxon>Metazoa</taxon>
        <taxon>Ecdysozoa</taxon>
        <taxon>Arthropoda</taxon>
        <taxon>Chelicerata</taxon>
        <taxon>Arachnida</taxon>
        <taxon>Acari</taxon>
        <taxon>Parasitiformes</taxon>
        <taxon>Ixodida</taxon>
        <taxon>Ixodoidea</taxon>
        <taxon>Ixodidae</taxon>
        <taxon>Ixodinae</taxon>
        <taxon>Ixodes</taxon>
    </lineage>
</organism>
<evidence type="ECO:0000313" key="13">
    <source>
        <dbReference type="EMBL" id="JAR94050.1"/>
    </source>
</evidence>
<dbReference type="Pfam" id="PF00005">
    <property type="entry name" value="ABC_tran"/>
    <property type="match status" value="2"/>
</dbReference>
<evidence type="ECO:0000256" key="3">
    <source>
        <dbReference type="ARBA" id="ARBA00022692"/>
    </source>
</evidence>
<dbReference type="Gene3D" id="3.40.50.300">
    <property type="entry name" value="P-loop containing nucleotide triphosphate hydrolases"/>
    <property type="match status" value="2"/>
</dbReference>
<evidence type="ECO:0000259" key="12">
    <source>
        <dbReference type="PROSITE" id="PS50929"/>
    </source>
</evidence>
<dbReference type="PANTHER" id="PTHR24223:SF443">
    <property type="entry name" value="MULTIDRUG-RESISTANCE LIKE PROTEIN 1, ISOFORM I"/>
    <property type="match status" value="1"/>
</dbReference>
<feature type="transmembrane region" description="Helical" evidence="10">
    <location>
        <begin position="12"/>
        <end position="33"/>
    </location>
</feature>
<dbReference type="FunFam" id="1.20.1560.10:FF:000196">
    <property type="entry name" value="ABC transporter, putative"/>
    <property type="match status" value="1"/>
</dbReference>
<dbReference type="GO" id="GO:0140359">
    <property type="term" value="F:ABC-type transporter activity"/>
    <property type="evidence" value="ECO:0007669"/>
    <property type="project" value="InterPro"/>
</dbReference>
<dbReference type="SMART" id="SM00382">
    <property type="entry name" value="AAA"/>
    <property type="match status" value="2"/>
</dbReference>
<dbReference type="InterPro" id="IPR050173">
    <property type="entry name" value="ABC_transporter_C-like"/>
</dbReference>
<name>A0A147BTH7_IXORI</name>
<sequence>MFRINLLDGLIDSLYSANSSLLMIILFGTLTILDPTRTLTPGVSFTCVYLLFVTDLVNVAASTFLRQRSQGSVGLSRIAKFSNEEEQDEKWVVRENYLNIGTVVLEDCSFAQCKNKDGSATAILEGVRLGVEPGSLVGVVGFVGAGKSTLLAAICGDLHCLRGVVNVRGRVALVSQLPCVHNMTVRDNILYGEQMDEDRYLCVLRACQLMDDLSSFAAGDLTEIGEKGETLSGGQMQRIALARAAYSPRDIYLLDDPLSAVDSKVADRVFHDVLGPEGLLKDKTRILVTNQGSLLRHVDTILVVHDKNVTPFYSLAALSDDPRVPETIRRDLDASSSPKAPSVDSATEKKEVQEEAYDRLMNQEQTGFKTSSLKLTWAVLKLSGLWVPASLLAFAASGVAFTWQLLWMKEWGNAHSAASTVDGSRNVEWVQILVVLCLSDVMLRGIASAMMAASTRRLSLSLHTKMLNAVLFSPVSFFDTTPKGRVLNRFSLDLDAIDGRMCLSGKQCVQNTFHMVARLVVVGLQAPIVLVVGVAGSLVLGVALHVAVKISHGCRFLESVRTSRMLQHLTETMDCLSTVRAFGVVERFCAHFCRLTDWNLRAYWTFGCCYRFVRLVSSAVVLVVVLVTAAYMVFFAPTDVYGDADDGSMGLALSAVLTIPISMMALSLMLFSYLQWVVCFERTLEYTNLEPEVDVFEDENRNSEKPFRRTSLKGELSSVREVQWRSKGRVTFEDYSASFRPGILPDVLKGITFTIEPHEKVGVVGRTGAGKSSLVLALLRVLRSSGGTIRIDGVDINCIPLRDLRRAITVIPQDPSLIRGSLRDNLDPTGSHTDDEIWEALGRVHLDHLVRGHPKGLQLDTGEAGANLSVGQRQLACLARALVRSPRLLILDEATSKMDGDTDRLIQRTIREIFGTCTLLTIAHRIGTLLDYDKILVLGEGRVLEFGPIAELLSRPSSHFRRMAYEAGVLPSGYDFEESAITHL</sequence>
<keyword evidence="5" id="KW-0547">Nucleotide-binding</keyword>
<protein>
    <submittedName>
        <fullName evidence="13">Putative abc transporter</fullName>
    </submittedName>
</protein>
<feature type="domain" description="ABC transporter" evidence="11">
    <location>
        <begin position="103"/>
        <end position="331"/>
    </location>
</feature>
<evidence type="ECO:0000256" key="1">
    <source>
        <dbReference type="ARBA" id="ARBA00004128"/>
    </source>
</evidence>
<dbReference type="GO" id="GO:0016887">
    <property type="term" value="F:ATP hydrolysis activity"/>
    <property type="evidence" value="ECO:0007669"/>
    <property type="project" value="InterPro"/>
</dbReference>
<feature type="domain" description="ABC transporter" evidence="11">
    <location>
        <begin position="730"/>
        <end position="965"/>
    </location>
</feature>
<dbReference type="AlphaFoldDB" id="A0A147BTH7"/>
<dbReference type="Pfam" id="PF00664">
    <property type="entry name" value="ABC_membrane"/>
    <property type="match status" value="1"/>
</dbReference>
<dbReference type="InterPro" id="IPR027417">
    <property type="entry name" value="P-loop_NTPase"/>
</dbReference>
<feature type="transmembrane region" description="Helical" evidence="10">
    <location>
        <begin position="528"/>
        <end position="548"/>
    </location>
</feature>
<feature type="transmembrane region" description="Helical" evidence="10">
    <location>
        <begin position="39"/>
        <end position="61"/>
    </location>
</feature>
<dbReference type="Gene3D" id="1.20.1560.10">
    <property type="entry name" value="ABC transporter type 1, transmembrane domain"/>
    <property type="match status" value="1"/>
</dbReference>
<dbReference type="InterPro" id="IPR017871">
    <property type="entry name" value="ABC_transporter-like_CS"/>
</dbReference>
<dbReference type="EMBL" id="GEGO01001354">
    <property type="protein sequence ID" value="JAR94050.1"/>
    <property type="molecule type" value="Transcribed_RNA"/>
</dbReference>
<dbReference type="InterPro" id="IPR003439">
    <property type="entry name" value="ABC_transporter-like_ATP-bd"/>
</dbReference>
<proteinExistence type="predicted"/>
<dbReference type="PROSITE" id="PS00211">
    <property type="entry name" value="ABC_TRANSPORTER_1"/>
    <property type="match status" value="2"/>
</dbReference>
<evidence type="ECO:0000256" key="9">
    <source>
        <dbReference type="SAM" id="MobiDB-lite"/>
    </source>
</evidence>